<evidence type="ECO:0000313" key="3">
    <source>
        <dbReference type="Proteomes" id="UP000296049"/>
    </source>
</evidence>
<sequence>MERRKDYVDVYGQFKEGRAFFASPLLGLLNTSDSNYFEEQGGVSCNLILYLASLARALEENEAAGRLFAKSREKHALSGSPRRYELSLAGCGVPETTQAAECCYNLKIPLFTCKCPWCHQLLSGALMCSLGPATAHLVPDLKQQQRLPRGAEVQVCYQVLLPPPAFPRAACSFISGEPCAGAERQIVGTLFLSSNPLREREKIQSPLVKTAVKHRLLTDLNHRYREIRVCQHRVFLFLFWTESPRHGDARLIMDRAAPGGELLVYCSEEPGDGEVAGHFELTIITGTYRHPGIKKTHGHFKKKFYAAAGARKRNPARHQHEMLHRQQQQEGKALESTLLEELEGTSALHRVMDKHSKTWKNLKQRSTPIANEDASSLGLVQRPLKLPSGSSGSENNPFPGEIESYIKP</sequence>
<evidence type="ECO:0000313" key="2">
    <source>
        <dbReference type="EMBL" id="EOB07429.1"/>
    </source>
</evidence>
<organism evidence="2 3">
    <name type="scientific">Anas platyrhynchos</name>
    <name type="common">Mallard</name>
    <name type="synonym">Anas boschas</name>
    <dbReference type="NCBI Taxonomy" id="8839"/>
    <lineage>
        <taxon>Eukaryota</taxon>
        <taxon>Metazoa</taxon>
        <taxon>Chordata</taxon>
        <taxon>Craniata</taxon>
        <taxon>Vertebrata</taxon>
        <taxon>Euteleostomi</taxon>
        <taxon>Archelosauria</taxon>
        <taxon>Archosauria</taxon>
        <taxon>Dinosauria</taxon>
        <taxon>Saurischia</taxon>
        <taxon>Theropoda</taxon>
        <taxon>Coelurosauria</taxon>
        <taxon>Aves</taxon>
        <taxon>Neognathae</taxon>
        <taxon>Galloanserae</taxon>
        <taxon>Anseriformes</taxon>
        <taxon>Anatidae</taxon>
        <taxon>Anatinae</taxon>
        <taxon>Anas</taxon>
    </lineage>
</organism>
<protein>
    <submittedName>
        <fullName evidence="2">Uncharacterized protein</fullName>
    </submittedName>
</protein>
<accession>R0LNZ4</accession>
<dbReference type="Proteomes" id="UP000296049">
    <property type="component" value="Unassembled WGS sequence"/>
</dbReference>
<name>R0LNZ4_ANAPL</name>
<feature type="region of interest" description="Disordered" evidence="1">
    <location>
        <begin position="362"/>
        <end position="408"/>
    </location>
</feature>
<dbReference type="AlphaFoldDB" id="R0LNZ4"/>
<proteinExistence type="predicted"/>
<evidence type="ECO:0000256" key="1">
    <source>
        <dbReference type="SAM" id="MobiDB-lite"/>
    </source>
</evidence>
<reference evidence="3" key="1">
    <citation type="journal article" date="2013" name="Nat. Genet.">
        <title>The duck genome and transcriptome provide insight into an avian influenza virus reservoir species.</title>
        <authorList>
            <person name="Huang Y."/>
            <person name="Li Y."/>
            <person name="Burt D.W."/>
            <person name="Chen H."/>
            <person name="Zhang Y."/>
            <person name="Qian W."/>
            <person name="Kim H."/>
            <person name="Gan S."/>
            <person name="Zhao Y."/>
            <person name="Li J."/>
            <person name="Yi K."/>
            <person name="Feng H."/>
            <person name="Zhu P."/>
            <person name="Li B."/>
            <person name="Liu Q."/>
            <person name="Fairley S."/>
            <person name="Magor K.E."/>
            <person name="Du Z."/>
            <person name="Hu X."/>
            <person name="Goodman L."/>
            <person name="Tafer H."/>
            <person name="Vignal A."/>
            <person name="Lee T."/>
            <person name="Kim K.W."/>
            <person name="Sheng Z."/>
            <person name="An Y."/>
            <person name="Searle S."/>
            <person name="Herrero J."/>
            <person name="Groenen M.A."/>
            <person name="Crooijmans R.P."/>
            <person name="Faraut T."/>
            <person name="Cai Q."/>
            <person name="Webster R.G."/>
            <person name="Aldridge J.R."/>
            <person name="Warren W.C."/>
            <person name="Bartschat S."/>
            <person name="Kehr S."/>
            <person name="Marz M."/>
            <person name="Stadler P.F."/>
            <person name="Smith J."/>
            <person name="Kraus R.H."/>
            <person name="Zhao Y."/>
            <person name="Ren L."/>
            <person name="Fei J."/>
            <person name="Morisson M."/>
            <person name="Kaiser P."/>
            <person name="Griffin D.K."/>
            <person name="Rao M."/>
            <person name="Pitel F."/>
            <person name="Wang J."/>
            <person name="Li N."/>
        </authorList>
    </citation>
    <scope>NUCLEOTIDE SEQUENCE [LARGE SCALE GENOMIC DNA]</scope>
</reference>
<dbReference type="EMBL" id="KB742527">
    <property type="protein sequence ID" value="EOB07429.1"/>
    <property type="molecule type" value="Genomic_DNA"/>
</dbReference>
<keyword evidence="3" id="KW-1185">Reference proteome</keyword>
<gene>
    <name evidence="2" type="ORF">Anapl_03599</name>
</gene>